<dbReference type="SMART" id="SM00345">
    <property type="entry name" value="HTH_GNTR"/>
    <property type="match status" value="1"/>
</dbReference>
<dbReference type="InterPro" id="IPR036390">
    <property type="entry name" value="WH_DNA-bd_sf"/>
</dbReference>
<dbReference type="PANTHER" id="PTHR44846:SF1">
    <property type="entry name" value="MANNOSYL-D-GLYCERATE TRANSPORT_METABOLISM SYSTEM REPRESSOR MNGR-RELATED"/>
    <property type="match status" value="1"/>
</dbReference>
<dbReference type="OrthoDB" id="8584262at2"/>
<dbReference type="Pfam" id="PF00392">
    <property type="entry name" value="GntR"/>
    <property type="match status" value="1"/>
</dbReference>
<dbReference type="PRINTS" id="PR00035">
    <property type="entry name" value="HTHGNTR"/>
</dbReference>
<gene>
    <name evidence="5" type="primary">yurK</name>
    <name evidence="5" type="ORF">JS278_00450</name>
</gene>
<reference evidence="5 6" key="1">
    <citation type="submission" date="2017-12" db="EMBL/GenBank/DDBJ databases">
        <title>The whole genome sequence of the Acidipropionibacterium virtanenii sp. nov. type strain JS278.</title>
        <authorList>
            <person name="Laine P."/>
            <person name="Deptula P."/>
            <person name="Varmanen P."/>
            <person name="Auvinen P."/>
        </authorList>
    </citation>
    <scope>NUCLEOTIDE SEQUENCE [LARGE SCALE GENOMIC DNA]</scope>
    <source>
        <strain evidence="5 6">JS278</strain>
    </source>
</reference>
<evidence type="ECO:0000313" key="5">
    <source>
        <dbReference type="EMBL" id="AXE37643.1"/>
    </source>
</evidence>
<evidence type="ECO:0000313" key="6">
    <source>
        <dbReference type="Proteomes" id="UP000251995"/>
    </source>
</evidence>
<dbReference type="CDD" id="cd07377">
    <property type="entry name" value="WHTH_GntR"/>
    <property type="match status" value="1"/>
</dbReference>
<dbReference type="Gene3D" id="1.10.10.10">
    <property type="entry name" value="Winged helix-like DNA-binding domain superfamily/Winged helix DNA-binding domain"/>
    <property type="match status" value="1"/>
</dbReference>
<sequence length="241" mass="26875">MARDTVKYVAVRDHLRDRISGMGAGEQIPAEPQLCSEYGVSRITVRRAVDDLIRAGVLVREQGRGTFVTEPDYTEEIRETFAGSVMGFYRQQATLGREVTTKVLRNHVTRNPEAAEALALNPADEVIEIERLRYIGGTLHQHVMTYLRASTYPAVLAHDFSHGSLFEFLEKEYGVHLARNDLLVRLDYANAHLAHALRVQEGDAVLAIDSTVFDARDSPVAFGVATHTPAYSQMAFSMRNS</sequence>
<dbReference type="InterPro" id="IPR028978">
    <property type="entry name" value="Chorismate_lyase_/UTRA_dom_sf"/>
</dbReference>
<dbReference type="GO" id="GO:0003677">
    <property type="term" value="F:DNA binding"/>
    <property type="evidence" value="ECO:0007669"/>
    <property type="project" value="UniProtKB-KW"/>
</dbReference>
<dbReference type="PANTHER" id="PTHR44846">
    <property type="entry name" value="MANNOSYL-D-GLYCERATE TRANSPORT/METABOLISM SYSTEM REPRESSOR MNGR-RELATED"/>
    <property type="match status" value="1"/>
</dbReference>
<dbReference type="SUPFAM" id="SSF46785">
    <property type="entry name" value="Winged helix' DNA-binding domain"/>
    <property type="match status" value="1"/>
</dbReference>
<dbReference type="InterPro" id="IPR050679">
    <property type="entry name" value="Bact_HTH_transcr_reg"/>
</dbReference>
<name>A0A344UQU5_9ACTN</name>
<dbReference type="InterPro" id="IPR000524">
    <property type="entry name" value="Tscrpt_reg_HTH_GntR"/>
</dbReference>
<keyword evidence="2" id="KW-0238">DNA-binding</keyword>
<evidence type="ECO:0000256" key="2">
    <source>
        <dbReference type="ARBA" id="ARBA00023125"/>
    </source>
</evidence>
<dbReference type="SUPFAM" id="SSF64288">
    <property type="entry name" value="Chorismate lyase-like"/>
    <property type="match status" value="1"/>
</dbReference>
<dbReference type="GO" id="GO:0045892">
    <property type="term" value="P:negative regulation of DNA-templated transcription"/>
    <property type="evidence" value="ECO:0007669"/>
    <property type="project" value="TreeGrafter"/>
</dbReference>
<evidence type="ECO:0000256" key="1">
    <source>
        <dbReference type="ARBA" id="ARBA00023015"/>
    </source>
</evidence>
<organism evidence="5 6">
    <name type="scientific">Acidipropionibacterium virtanenii</name>
    <dbReference type="NCBI Taxonomy" id="2057246"/>
    <lineage>
        <taxon>Bacteria</taxon>
        <taxon>Bacillati</taxon>
        <taxon>Actinomycetota</taxon>
        <taxon>Actinomycetes</taxon>
        <taxon>Propionibacteriales</taxon>
        <taxon>Propionibacteriaceae</taxon>
        <taxon>Acidipropionibacterium</taxon>
    </lineage>
</organism>
<evidence type="ECO:0000256" key="3">
    <source>
        <dbReference type="ARBA" id="ARBA00023163"/>
    </source>
</evidence>
<proteinExistence type="predicted"/>
<dbReference type="PROSITE" id="PS50949">
    <property type="entry name" value="HTH_GNTR"/>
    <property type="match status" value="1"/>
</dbReference>
<dbReference type="SMART" id="SM00866">
    <property type="entry name" value="UTRA"/>
    <property type="match status" value="1"/>
</dbReference>
<dbReference type="RefSeq" id="WP_114043769.1">
    <property type="nucleotide sequence ID" value="NZ_CP025198.1"/>
</dbReference>
<dbReference type="AlphaFoldDB" id="A0A344UQU5"/>
<accession>A0A344UQU5</accession>
<dbReference type="EMBL" id="CP025198">
    <property type="protein sequence ID" value="AXE37643.1"/>
    <property type="molecule type" value="Genomic_DNA"/>
</dbReference>
<dbReference type="Pfam" id="PF07702">
    <property type="entry name" value="UTRA"/>
    <property type="match status" value="1"/>
</dbReference>
<dbReference type="InterPro" id="IPR036388">
    <property type="entry name" value="WH-like_DNA-bd_sf"/>
</dbReference>
<dbReference type="KEGG" id="acij:JS278_00450"/>
<keyword evidence="3" id="KW-0804">Transcription</keyword>
<keyword evidence="1" id="KW-0805">Transcription regulation</keyword>
<dbReference type="Gene3D" id="3.40.1410.10">
    <property type="entry name" value="Chorismate lyase-like"/>
    <property type="match status" value="1"/>
</dbReference>
<keyword evidence="6" id="KW-1185">Reference proteome</keyword>
<dbReference type="InterPro" id="IPR011663">
    <property type="entry name" value="UTRA"/>
</dbReference>
<protein>
    <submittedName>
        <fullName evidence="5">Putative HTH-type transcriptional regulator YurK</fullName>
    </submittedName>
</protein>
<evidence type="ECO:0000259" key="4">
    <source>
        <dbReference type="PROSITE" id="PS50949"/>
    </source>
</evidence>
<dbReference type="GO" id="GO:0003700">
    <property type="term" value="F:DNA-binding transcription factor activity"/>
    <property type="evidence" value="ECO:0007669"/>
    <property type="project" value="InterPro"/>
</dbReference>
<dbReference type="Proteomes" id="UP000251995">
    <property type="component" value="Chromosome"/>
</dbReference>
<feature type="domain" description="HTH gntR-type" evidence="4">
    <location>
        <begin position="5"/>
        <end position="71"/>
    </location>
</feature>